<keyword evidence="4" id="KW-1185">Reference proteome</keyword>
<dbReference type="RefSeq" id="WP_238975845.1">
    <property type="nucleotide sequence ID" value="NZ_JABFUC010000002.1"/>
</dbReference>
<evidence type="ECO:0000259" key="2">
    <source>
        <dbReference type="Pfam" id="PF07603"/>
    </source>
</evidence>
<organism evidence="3 4">
    <name type="scientific">Billgrantia campisalis</name>
    <dbReference type="NCBI Taxonomy" id="74661"/>
    <lineage>
        <taxon>Bacteria</taxon>
        <taxon>Pseudomonadati</taxon>
        <taxon>Pseudomonadota</taxon>
        <taxon>Gammaproteobacteria</taxon>
        <taxon>Oceanospirillales</taxon>
        <taxon>Halomonadaceae</taxon>
        <taxon>Billgrantia</taxon>
    </lineage>
</organism>
<name>A0ABS9P6D7_9GAMM</name>
<dbReference type="InterPro" id="IPR011460">
    <property type="entry name" value="Lcl_C"/>
</dbReference>
<dbReference type="Proteomes" id="UP000814385">
    <property type="component" value="Unassembled WGS sequence"/>
</dbReference>
<accession>A0ABS9P6D7</accession>
<protein>
    <submittedName>
        <fullName evidence="3">DUF1566 domain-containing protein</fullName>
    </submittedName>
</protein>
<dbReference type="EMBL" id="JABFUC010000002">
    <property type="protein sequence ID" value="MCG6656812.1"/>
    <property type="molecule type" value="Genomic_DNA"/>
</dbReference>
<evidence type="ECO:0000313" key="3">
    <source>
        <dbReference type="EMBL" id="MCG6656812.1"/>
    </source>
</evidence>
<feature type="chain" id="PRO_5047370879" evidence="1">
    <location>
        <begin position="23"/>
        <end position="172"/>
    </location>
</feature>
<proteinExistence type="predicted"/>
<dbReference type="Pfam" id="PF07603">
    <property type="entry name" value="Lcl_C"/>
    <property type="match status" value="1"/>
</dbReference>
<feature type="domain" description="Lcl C-terminal" evidence="2">
    <location>
        <begin position="37"/>
        <end position="159"/>
    </location>
</feature>
<dbReference type="PROSITE" id="PS51257">
    <property type="entry name" value="PROKAR_LIPOPROTEIN"/>
    <property type="match status" value="1"/>
</dbReference>
<evidence type="ECO:0000256" key="1">
    <source>
        <dbReference type="SAM" id="SignalP"/>
    </source>
</evidence>
<reference evidence="3 4" key="1">
    <citation type="submission" date="2020-05" db="EMBL/GenBank/DDBJ databases">
        <title>Comparative genomic analysis of denitrifying bacteria from Halomonas genus.</title>
        <authorList>
            <person name="Wang L."/>
            <person name="Shao Z."/>
        </authorList>
    </citation>
    <scope>NUCLEOTIDE SEQUENCE [LARGE SCALE GENOMIC DNA]</scope>
    <source>
        <strain evidence="3 4">A4</strain>
    </source>
</reference>
<gene>
    <name evidence="3" type="ORF">HOP52_03345</name>
</gene>
<keyword evidence="1" id="KW-0732">Signal</keyword>
<evidence type="ECO:0000313" key="4">
    <source>
        <dbReference type="Proteomes" id="UP000814385"/>
    </source>
</evidence>
<feature type="signal peptide" evidence="1">
    <location>
        <begin position="1"/>
        <end position="22"/>
    </location>
</feature>
<sequence length="172" mass="18597">MRVRRLGLAAALTLAVGGAACADQPMDSEYTFPGSGLVGDPAQELIWMRCSLDQRYAEGRCHGEAGRFSWRAVQAQVDALSSAECPWRLPRFHELRGLLQPGASGGMAIDSEAFPDTPEGWFWNQVSAGGHSQHDCFVDFTGEGRTRCNMGGDFYLRLVMPASAATPACTPQ</sequence>
<comment type="caution">
    <text evidence="3">The sequence shown here is derived from an EMBL/GenBank/DDBJ whole genome shotgun (WGS) entry which is preliminary data.</text>
</comment>